<feature type="coiled-coil region" evidence="1">
    <location>
        <begin position="83"/>
        <end position="117"/>
    </location>
</feature>
<gene>
    <name evidence="3" type="primary">Acey_s0360.g3445</name>
    <name evidence="3" type="ORF">Y032_0360g3445</name>
</gene>
<dbReference type="Proteomes" id="UP000024635">
    <property type="component" value="Unassembled WGS sequence"/>
</dbReference>
<keyword evidence="1" id="KW-0175">Coiled coil</keyword>
<dbReference type="STRING" id="53326.A0A016RVR1"/>
<protein>
    <submittedName>
        <fullName evidence="3">Uncharacterized protein</fullName>
    </submittedName>
</protein>
<keyword evidence="4" id="KW-1185">Reference proteome</keyword>
<keyword evidence="2" id="KW-0812">Transmembrane</keyword>
<dbReference type="AlphaFoldDB" id="A0A016RVR1"/>
<organism evidence="3 4">
    <name type="scientific">Ancylostoma ceylanicum</name>
    <dbReference type="NCBI Taxonomy" id="53326"/>
    <lineage>
        <taxon>Eukaryota</taxon>
        <taxon>Metazoa</taxon>
        <taxon>Ecdysozoa</taxon>
        <taxon>Nematoda</taxon>
        <taxon>Chromadorea</taxon>
        <taxon>Rhabditida</taxon>
        <taxon>Rhabditina</taxon>
        <taxon>Rhabditomorpha</taxon>
        <taxon>Strongyloidea</taxon>
        <taxon>Ancylostomatidae</taxon>
        <taxon>Ancylostomatinae</taxon>
        <taxon>Ancylostoma</taxon>
    </lineage>
</organism>
<evidence type="ECO:0000256" key="2">
    <source>
        <dbReference type="SAM" id="Phobius"/>
    </source>
</evidence>
<name>A0A016RVR1_9BILA</name>
<comment type="caution">
    <text evidence="3">The sequence shown here is derived from an EMBL/GenBank/DDBJ whole genome shotgun (WGS) entry which is preliminary data.</text>
</comment>
<accession>A0A016RVR1</accession>
<dbReference type="EMBL" id="JARK01001696">
    <property type="protein sequence ID" value="EYB82423.1"/>
    <property type="molecule type" value="Genomic_DNA"/>
</dbReference>
<evidence type="ECO:0000313" key="3">
    <source>
        <dbReference type="EMBL" id="EYB82423.1"/>
    </source>
</evidence>
<evidence type="ECO:0000313" key="4">
    <source>
        <dbReference type="Proteomes" id="UP000024635"/>
    </source>
</evidence>
<proteinExistence type="predicted"/>
<reference evidence="4" key="1">
    <citation type="journal article" date="2015" name="Nat. Genet.">
        <title>The genome and transcriptome of the zoonotic hookworm Ancylostoma ceylanicum identify infection-specific gene families.</title>
        <authorList>
            <person name="Schwarz E.M."/>
            <person name="Hu Y."/>
            <person name="Antoshechkin I."/>
            <person name="Miller M.M."/>
            <person name="Sternberg P.W."/>
            <person name="Aroian R.V."/>
        </authorList>
    </citation>
    <scope>NUCLEOTIDE SEQUENCE</scope>
    <source>
        <strain evidence="4">HY135</strain>
    </source>
</reference>
<dbReference type="OrthoDB" id="5801533at2759"/>
<keyword evidence="2" id="KW-0472">Membrane</keyword>
<feature type="transmembrane region" description="Helical" evidence="2">
    <location>
        <begin position="52"/>
        <end position="71"/>
    </location>
</feature>
<keyword evidence="2" id="KW-1133">Transmembrane helix</keyword>
<evidence type="ECO:0000256" key="1">
    <source>
        <dbReference type="SAM" id="Coils"/>
    </source>
</evidence>
<sequence>MSKFLVLQVSCVNDSLQLRKKTNYFIVRSNHYRRNWMKKQLLPMILRRRARYVYHWSCFCMFLSTHFFFYVGQTFVIGGGCDAESLLQRIDDLEARLREEQEERSKASSALAAYMSRYHKLEKKLQEGQVLVGSSSFNNKEEARERAVQIYDRLCNLALENRELRKECARLCKQNSILSANSTSHSIRHTESPSFIDAVADKSSLLTDEHLEEKVC</sequence>